<accession>A0AAE4G437</accession>
<gene>
    <name evidence="1" type="ORF">RMW62_08420</name>
</gene>
<protein>
    <submittedName>
        <fullName evidence="1">Uncharacterized protein</fullName>
    </submittedName>
</protein>
<dbReference type="EMBL" id="JAMZMH010000009">
    <property type="protein sequence ID" value="MDT0249108.1"/>
    <property type="molecule type" value="Genomic_DNA"/>
</dbReference>
<reference evidence="1" key="1">
    <citation type="submission" date="2022-06" db="EMBL/GenBank/DDBJ databases">
        <title>Draft Genome Sequences of Three Actinomyces oris Strains, Isolated from Healthy Human Feces.</title>
        <authorList>
            <person name="Ye Y."/>
            <person name="Liu C."/>
            <person name="Zhao J."/>
            <person name="Xu J."/>
            <person name="Huang H."/>
            <person name="Wang B."/>
            <person name="Wei J."/>
            <person name="Jing X."/>
        </authorList>
    </citation>
    <scope>NUCLEOTIDE SEQUENCE</scope>
    <source>
        <strain evidence="1">CNGBCC1803368</strain>
    </source>
</reference>
<dbReference type="Proteomes" id="UP001180729">
    <property type="component" value="Unassembled WGS sequence"/>
</dbReference>
<organism evidence="1 2">
    <name type="scientific">Actinomyces oris</name>
    <dbReference type="NCBI Taxonomy" id="544580"/>
    <lineage>
        <taxon>Bacteria</taxon>
        <taxon>Bacillati</taxon>
        <taxon>Actinomycetota</taxon>
        <taxon>Actinomycetes</taxon>
        <taxon>Actinomycetales</taxon>
        <taxon>Actinomycetaceae</taxon>
        <taxon>Actinomyces</taxon>
    </lineage>
</organism>
<evidence type="ECO:0000313" key="1">
    <source>
        <dbReference type="EMBL" id="MDT0249108.1"/>
    </source>
</evidence>
<comment type="caution">
    <text evidence="1">The sequence shown here is derived from an EMBL/GenBank/DDBJ whole genome shotgun (WGS) entry which is preliminary data.</text>
</comment>
<sequence>MVIIRVPRWAATNEKFTIPVDVEHNMPAAAKAHPTDLNISGFELIWAAVRSGRPAQFLKNPHSASNAEFAQWRATSCLRLLEPDKPYLRRPEIFHSEVDPSEKGYLNFMLGGTLTMAYLANKLGIRWLAHYSLVEKSPNYRIIKTSSSKVEPDYIGMDKNQQFFAAEAKGRMSLDKHTKLNLQAKRQTKTVKSVNGQASLHGFGIAAISGGQKIELYATDPEVEINLPTPSEWVRRYYEYVRAVCGPEGGVIEASQGPENGDWVRVSLDLPRTVSQWALDAFSPGWGKPQRHESSWDRLVQSIHEHAKTEGGDVLPDLTIATPLQRD</sequence>
<evidence type="ECO:0000313" key="2">
    <source>
        <dbReference type="Proteomes" id="UP001180729"/>
    </source>
</evidence>
<dbReference type="RefSeq" id="WP_311372890.1">
    <property type="nucleotide sequence ID" value="NZ_JAMZMH010000009.1"/>
</dbReference>
<name>A0AAE4G437_9ACTO</name>
<dbReference type="AlphaFoldDB" id="A0AAE4G437"/>
<proteinExistence type="predicted"/>